<evidence type="ECO:0000313" key="1">
    <source>
        <dbReference type="EMBL" id="OAX40918.1"/>
    </source>
</evidence>
<name>A0A1B7N7U6_9AGAM</name>
<proteinExistence type="predicted"/>
<reference evidence="1 2" key="1">
    <citation type="submission" date="2016-06" db="EMBL/GenBank/DDBJ databases">
        <title>Comparative genomics of the ectomycorrhizal sister species Rhizopogon vinicolor and Rhizopogon vesiculosus (Basidiomycota: Boletales) reveals a divergence of the mating type B locus.</title>
        <authorList>
            <consortium name="DOE Joint Genome Institute"/>
            <person name="Mujic A.B."/>
            <person name="Kuo A."/>
            <person name="Tritt A."/>
            <person name="Lipzen A."/>
            <person name="Chen C."/>
            <person name="Johnson J."/>
            <person name="Sharma A."/>
            <person name="Barry K."/>
            <person name="Grigoriev I.V."/>
            <person name="Spatafora J.W."/>
        </authorList>
    </citation>
    <scope>NUCLEOTIDE SEQUENCE [LARGE SCALE GENOMIC DNA]</scope>
    <source>
        <strain evidence="1 2">AM-OR11-026</strain>
    </source>
</reference>
<accession>A0A1B7N7U6</accession>
<dbReference type="AlphaFoldDB" id="A0A1B7N7U6"/>
<evidence type="ECO:0000313" key="2">
    <source>
        <dbReference type="Proteomes" id="UP000092154"/>
    </source>
</evidence>
<sequence length="93" mass="10869">MRGQGRVSPFYSGYSEPRQQHCTSFLVSWVLLAGGMRVLALQKLGRNDSQFVNPMTCERIYIFPIMMKRGYGRMQSPSDWHYQVHWFSPFSSN</sequence>
<dbReference type="Proteomes" id="UP000092154">
    <property type="component" value="Unassembled WGS sequence"/>
</dbReference>
<protein>
    <submittedName>
        <fullName evidence="1">Uncharacterized protein</fullName>
    </submittedName>
</protein>
<organism evidence="1 2">
    <name type="scientific">Rhizopogon vinicolor AM-OR11-026</name>
    <dbReference type="NCBI Taxonomy" id="1314800"/>
    <lineage>
        <taxon>Eukaryota</taxon>
        <taxon>Fungi</taxon>
        <taxon>Dikarya</taxon>
        <taxon>Basidiomycota</taxon>
        <taxon>Agaricomycotina</taxon>
        <taxon>Agaricomycetes</taxon>
        <taxon>Agaricomycetidae</taxon>
        <taxon>Boletales</taxon>
        <taxon>Suillineae</taxon>
        <taxon>Rhizopogonaceae</taxon>
        <taxon>Rhizopogon</taxon>
    </lineage>
</organism>
<gene>
    <name evidence="1" type="ORF">K503DRAFT_565137</name>
</gene>
<dbReference type="InParanoid" id="A0A1B7N7U6"/>
<dbReference type="EMBL" id="KV448196">
    <property type="protein sequence ID" value="OAX40918.1"/>
    <property type="molecule type" value="Genomic_DNA"/>
</dbReference>
<keyword evidence="2" id="KW-1185">Reference proteome</keyword>